<dbReference type="EMBL" id="JAPWGM010000004">
    <property type="protein sequence ID" value="MCZ4244949.1"/>
    <property type="molecule type" value="Genomic_DNA"/>
</dbReference>
<reference evidence="1" key="1">
    <citation type="submission" date="2022-12" db="EMBL/GenBank/DDBJ databases">
        <title>Genome sequence of HCMS5-2.</title>
        <authorList>
            <person name="Woo H."/>
        </authorList>
    </citation>
    <scope>NUCLEOTIDE SEQUENCE</scope>
    <source>
        <strain evidence="1">HCMS5-2</strain>
    </source>
</reference>
<sequence>MSLDVYLENRKGIVFSSNITHNLINMADEAGIYRYLWRPEELGVVKAKGLIQPLYDGLVSLREKPDYYRQFNSPNGWGKYEDFLTFVDDYLLACKQNPNAKISTHR</sequence>
<proteinExistence type="predicted"/>
<protein>
    <submittedName>
        <fullName evidence="1">Uncharacterized protein</fullName>
    </submittedName>
</protein>
<evidence type="ECO:0000313" key="1">
    <source>
        <dbReference type="EMBL" id="MCZ4244949.1"/>
    </source>
</evidence>
<gene>
    <name evidence="1" type="ORF">O0955_13130</name>
</gene>
<accession>A0ABT4LDN3</accession>
<organism evidence="1 2">
    <name type="scientific">Pedobacter punctiformis</name>
    <dbReference type="NCBI Taxonomy" id="3004097"/>
    <lineage>
        <taxon>Bacteria</taxon>
        <taxon>Pseudomonadati</taxon>
        <taxon>Bacteroidota</taxon>
        <taxon>Sphingobacteriia</taxon>
        <taxon>Sphingobacteriales</taxon>
        <taxon>Sphingobacteriaceae</taxon>
        <taxon>Pedobacter</taxon>
    </lineage>
</organism>
<comment type="caution">
    <text evidence="1">The sequence shown here is derived from an EMBL/GenBank/DDBJ whole genome shotgun (WGS) entry which is preliminary data.</text>
</comment>
<dbReference type="RefSeq" id="WP_269428002.1">
    <property type="nucleotide sequence ID" value="NZ_JAPWGM010000004.1"/>
</dbReference>
<name>A0ABT4LDN3_9SPHI</name>
<keyword evidence="2" id="KW-1185">Reference proteome</keyword>
<dbReference type="Proteomes" id="UP001144347">
    <property type="component" value="Unassembled WGS sequence"/>
</dbReference>
<evidence type="ECO:0000313" key="2">
    <source>
        <dbReference type="Proteomes" id="UP001144347"/>
    </source>
</evidence>